<accession>A0ABU6VSN6</accession>
<evidence type="ECO:0000313" key="2">
    <source>
        <dbReference type="EMBL" id="MED6176402.1"/>
    </source>
</evidence>
<evidence type="ECO:0000256" key="1">
    <source>
        <dbReference type="SAM" id="MobiDB-lite"/>
    </source>
</evidence>
<gene>
    <name evidence="2" type="ORF">PIB30_087867</name>
</gene>
<organism evidence="2 3">
    <name type="scientific">Stylosanthes scabra</name>
    <dbReference type="NCBI Taxonomy" id="79078"/>
    <lineage>
        <taxon>Eukaryota</taxon>
        <taxon>Viridiplantae</taxon>
        <taxon>Streptophyta</taxon>
        <taxon>Embryophyta</taxon>
        <taxon>Tracheophyta</taxon>
        <taxon>Spermatophyta</taxon>
        <taxon>Magnoliopsida</taxon>
        <taxon>eudicotyledons</taxon>
        <taxon>Gunneridae</taxon>
        <taxon>Pentapetalae</taxon>
        <taxon>rosids</taxon>
        <taxon>fabids</taxon>
        <taxon>Fabales</taxon>
        <taxon>Fabaceae</taxon>
        <taxon>Papilionoideae</taxon>
        <taxon>50 kb inversion clade</taxon>
        <taxon>dalbergioids sensu lato</taxon>
        <taxon>Dalbergieae</taxon>
        <taxon>Pterocarpus clade</taxon>
        <taxon>Stylosanthes</taxon>
    </lineage>
</organism>
<reference evidence="2 3" key="1">
    <citation type="journal article" date="2023" name="Plants (Basel)">
        <title>Bridging the Gap: Combining Genomics and Transcriptomics Approaches to Understand Stylosanthes scabra, an Orphan Legume from the Brazilian Caatinga.</title>
        <authorList>
            <person name="Ferreira-Neto J.R.C."/>
            <person name="da Silva M.D."/>
            <person name="Binneck E."/>
            <person name="de Melo N.F."/>
            <person name="da Silva R.H."/>
            <person name="de Melo A.L.T.M."/>
            <person name="Pandolfi V."/>
            <person name="Bustamante F.O."/>
            <person name="Brasileiro-Vidal A.C."/>
            <person name="Benko-Iseppon A.M."/>
        </authorList>
    </citation>
    <scope>NUCLEOTIDE SEQUENCE [LARGE SCALE GENOMIC DNA]</scope>
    <source>
        <tissue evidence="2">Leaves</tissue>
    </source>
</reference>
<keyword evidence="3" id="KW-1185">Reference proteome</keyword>
<dbReference type="Proteomes" id="UP001341840">
    <property type="component" value="Unassembled WGS sequence"/>
</dbReference>
<proteinExistence type="predicted"/>
<dbReference type="EMBL" id="JASCZI010152602">
    <property type="protein sequence ID" value="MED6176402.1"/>
    <property type="molecule type" value="Genomic_DNA"/>
</dbReference>
<feature type="non-terminal residue" evidence="2">
    <location>
        <position position="1"/>
    </location>
</feature>
<evidence type="ECO:0000313" key="3">
    <source>
        <dbReference type="Proteomes" id="UP001341840"/>
    </source>
</evidence>
<sequence length="57" mass="6863">RVRRPARARPTIAAEHGVRDAKRGTRSRREECERQWNEQLERRPTESEKERSNTTNF</sequence>
<comment type="caution">
    <text evidence="2">The sequence shown here is derived from an EMBL/GenBank/DDBJ whole genome shotgun (WGS) entry which is preliminary data.</text>
</comment>
<feature type="region of interest" description="Disordered" evidence="1">
    <location>
        <begin position="1"/>
        <end position="57"/>
    </location>
</feature>
<name>A0ABU6VSN6_9FABA</name>
<feature type="compositionally biased region" description="Basic and acidic residues" evidence="1">
    <location>
        <begin position="16"/>
        <end position="57"/>
    </location>
</feature>
<protein>
    <submittedName>
        <fullName evidence="2">Uncharacterized protein</fullName>
    </submittedName>
</protein>